<dbReference type="Proteomes" id="UP001143856">
    <property type="component" value="Unassembled WGS sequence"/>
</dbReference>
<accession>A0ACC1PH00</accession>
<dbReference type="EMBL" id="JAPDGR010000367">
    <property type="protein sequence ID" value="KAJ2990949.1"/>
    <property type="molecule type" value="Genomic_DNA"/>
</dbReference>
<protein>
    <submittedName>
        <fullName evidence="1">Uncharacterized protein</fullName>
    </submittedName>
</protein>
<proteinExistence type="predicted"/>
<name>A0ACC1PH00_9PEZI</name>
<organism evidence="1 2">
    <name type="scientific">Xylaria curta</name>
    <dbReference type="NCBI Taxonomy" id="42375"/>
    <lineage>
        <taxon>Eukaryota</taxon>
        <taxon>Fungi</taxon>
        <taxon>Dikarya</taxon>
        <taxon>Ascomycota</taxon>
        <taxon>Pezizomycotina</taxon>
        <taxon>Sordariomycetes</taxon>
        <taxon>Xylariomycetidae</taxon>
        <taxon>Xylariales</taxon>
        <taxon>Xylariaceae</taxon>
        <taxon>Xylaria</taxon>
    </lineage>
</organism>
<comment type="caution">
    <text evidence="1">The sequence shown here is derived from an EMBL/GenBank/DDBJ whole genome shotgun (WGS) entry which is preliminary data.</text>
</comment>
<reference evidence="1" key="1">
    <citation type="submission" date="2022-10" db="EMBL/GenBank/DDBJ databases">
        <title>Genome Sequence of Xylaria curta.</title>
        <authorList>
            <person name="Buettner E."/>
        </authorList>
    </citation>
    <scope>NUCLEOTIDE SEQUENCE</scope>
    <source>
        <strain evidence="1">Babe10</strain>
    </source>
</reference>
<sequence length="492" mass="53612">MSLGSKTRPLPSVHNDAVFAGTNRAPYEAGDRTWLYHAAGLAYAEALCKSQARREFLGIFPLLQSVGHPIVFLAPQSERQTATVTFPSKKPRKRNWESPPGWSVDDDFRGLTVLHAAPEPHLDICAVHGLNGNAFDTFAWEGRQMWLKDFLPLQPQFKQSRIMTYGYSSLLTDNVNTSGVAEWASGLLREISSARVSPAREKERSRPIVFVCHSLGGLVVREAMVELSREAQLYDGLDPKCCGLLFLATPHSGSLSAIWNGYLVQLAQLTGLRARDFIQILGAFNNSSRMSKRDFGRLEPPIPFECLYETRKMKAGGWKDIIVTADAAGLNSVTAQPMSDVDHTSICRFPHQTHPGYAQILACLMRIQDRILKSNAGTDKVPRHDAPQLALTETSPVNDVMVSNAAPAPSFPVHPRTEPRPSNNHSIKGGDGIGGAIGWDGTELVVGGGYASGASIGLCDLGNFPIAMKGGHWTGCSCFGIYDLSTQTRVSL</sequence>
<evidence type="ECO:0000313" key="1">
    <source>
        <dbReference type="EMBL" id="KAJ2990949.1"/>
    </source>
</evidence>
<gene>
    <name evidence="1" type="ORF">NUW58_g2706</name>
</gene>
<evidence type="ECO:0000313" key="2">
    <source>
        <dbReference type="Proteomes" id="UP001143856"/>
    </source>
</evidence>
<keyword evidence="2" id="KW-1185">Reference proteome</keyword>